<proteinExistence type="predicted"/>
<name>A0A4Z1T4C0_GIAMU</name>
<reference evidence="1 2" key="1">
    <citation type="submission" date="2019-05" db="EMBL/GenBank/DDBJ databases">
        <title>The compact genome of Giardia muris reveals important steps in the evolution of intestinal protozoan parasites.</title>
        <authorList>
            <person name="Xu F."/>
            <person name="Jimenez-Gonzalez A."/>
            <person name="Einarsson E."/>
            <person name="Astvaldsson A."/>
            <person name="Peirasmaki D."/>
            <person name="Eckmann L."/>
            <person name="Andersson J.O."/>
            <person name="Svard S.G."/>
            <person name="Jerlstrom-Hultqvist J."/>
        </authorList>
    </citation>
    <scope>NUCLEOTIDE SEQUENCE [LARGE SCALE GENOMIC DNA]</scope>
    <source>
        <strain evidence="1 2">Roberts-Thomson</strain>
    </source>
</reference>
<dbReference type="EMBL" id="VDLU01000003">
    <property type="protein sequence ID" value="TNJ27897.1"/>
    <property type="molecule type" value="Genomic_DNA"/>
</dbReference>
<organism evidence="1 2">
    <name type="scientific">Giardia muris</name>
    <dbReference type="NCBI Taxonomy" id="5742"/>
    <lineage>
        <taxon>Eukaryota</taxon>
        <taxon>Metamonada</taxon>
        <taxon>Diplomonadida</taxon>
        <taxon>Hexamitidae</taxon>
        <taxon>Giardiinae</taxon>
        <taxon>Giardia</taxon>
    </lineage>
</organism>
<dbReference type="AlphaFoldDB" id="A0A4Z1T4C0"/>
<gene>
    <name evidence="1" type="ORF">GMRT_15288</name>
</gene>
<sequence length="279" mass="30813">MLLIGSGIGIGADATTAHPDTRLLQYVSRLNDLGDSLVILFSDLEHTSLYDSIREDNVHFIQLAQTTVYPEEDGPPSQVGEGYSYAELDSLLEVEADEVDVSCLLLVPGSSSDLTIDFIINLRDWHASHSTHPTLCLDTQYLFRTAIKSNDDDDENTSGLVLTGTTRLVLSHTTTILIDEPVLPLLCEAATDEDIPETIESKLRLCLGYLRGGNGRLLATIEDALFYAEYQEGLEEAFVGRIPLRDKAKVPSIFARFCQALGTKGCEGWKYLQEILEEK</sequence>
<dbReference type="VEuPathDB" id="GiardiaDB:GMRT_15288"/>
<comment type="caution">
    <text evidence="1">The sequence shown here is derived from an EMBL/GenBank/DDBJ whole genome shotgun (WGS) entry which is preliminary data.</text>
</comment>
<evidence type="ECO:0000313" key="1">
    <source>
        <dbReference type="EMBL" id="TNJ27897.1"/>
    </source>
</evidence>
<accession>A0A4Z1T4C0</accession>
<dbReference type="Proteomes" id="UP000315496">
    <property type="component" value="Chromosome 3"/>
</dbReference>
<evidence type="ECO:0000313" key="2">
    <source>
        <dbReference type="Proteomes" id="UP000315496"/>
    </source>
</evidence>
<keyword evidence="2" id="KW-1185">Reference proteome</keyword>
<protein>
    <submittedName>
        <fullName evidence="1">Uncharacterized protein</fullName>
    </submittedName>
</protein>